<organism evidence="2 3">
    <name type="scientific">Bacillus gobiensis</name>
    <dbReference type="NCBI Taxonomy" id="1441095"/>
    <lineage>
        <taxon>Bacteria</taxon>
        <taxon>Bacillati</taxon>
        <taxon>Bacillota</taxon>
        <taxon>Bacilli</taxon>
        <taxon>Bacillales</taxon>
        <taxon>Bacillaceae</taxon>
        <taxon>Bacillus</taxon>
    </lineage>
</organism>
<name>A0A0M3R9J9_9BACI</name>
<keyword evidence="1" id="KW-0802">TPR repeat</keyword>
<evidence type="ECO:0000256" key="1">
    <source>
        <dbReference type="PROSITE-ProRule" id="PRU00339"/>
    </source>
</evidence>
<reference evidence="2 3" key="2">
    <citation type="journal article" date="2016" name="Int. J. Syst. Evol. Microbiol.">
        <title>Bacillus gobiensis sp. nov., isolated from a soil sample.</title>
        <authorList>
            <person name="Liu B."/>
            <person name="Liu G.H."/>
            <person name="Cetin S."/>
            <person name="Schumann P."/>
            <person name="Pan Z.Z."/>
            <person name="Chen Q.Q."/>
        </authorList>
    </citation>
    <scope>NUCLEOTIDE SEQUENCE [LARGE SCALE GENOMIC DNA]</scope>
    <source>
        <strain evidence="2 3">FJAT-4402</strain>
    </source>
</reference>
<dbReference type="AlphaFoldDB" id="A0A0M3R9J9"/>
<evidence type="ECO:0000313" key="3">
    <source>
        <dbReference type="Proteomes" id="UP000067625"/>
    </source>
</evidence>
<dbReference type="OrthoDB" id="2968984at2"/>
<gene>
    <name evidence="2" type="ORF">AM592_08050</name>
</gene>
<keyword evidence="3" id="KW-1185">Reference proteome</keyword>
<dbReference type="RefSeq" id="WP_053603315.1">
    <property type="nucleotide sequence ID" value="NZ_CP012600.1"/>
</dbReference>
<dbReference type="EMBL" id="CP012600">
    <property type="protein sequence ID" value="ALC81556.1"/>
    <property type="molecule type" value="Genomic_DNA"/>
</dbReference>
<sequence length="178" mass="21283">MFGLFNNKKNQSVERDKRLKYFIEMTKRRQDSVNTFGLRDEINKLKTIKSKENKLKTVLNEVEQKSDIVMKHFSYMHIASEYKRLIKEDPKYYHHQIEVLKKDCALFPRFIHQEREDNKNLGNQHGDPNYSSFRELAIAYERTGEIEEAIKISRKAIELGVKDNTSFENRIKKLEKKL</sequence>
<reference evidence="3" key="1">
    <citation type="submission" date="2015-08" db="EMBL/GenBank/DDBJ databases">
        <title>Genome sequencing project for genomic taxonomy and phylogenomics of Bacillus-like bacteria.</title>
        <authorList>
            <person name="Liu B."/>
            <person name="Wang J."/>
            <person name="Zhu Y."/>
            <person name="Liu G."/>
            <person name="Chen Q."/>
            <person name="Chen Z."/>
            <person name="Lan J."/>
            <person name="Che J."/>
            <person name="Ge C."/>
            <person name="Shi H."/>
            <person name="Pan Z."/>
            <person name="Liu X."/>
        </authorList>
    </citation>
    <scope>NUCLEOTIDE SEQUENCE [LARGE SCALE GENOMIC DNA]</scope>
    <source>
        <strain evidence="3">FJAT-4402</strain>
    </source>
</reference>
<dbReference type="InterPro" id="IPR019734">
    <property type="entry name" value="TPR_rpt"/>
</dbReference>
<dbReference type="PATRIC" id="fig|1441095.3.peg.1771"/>
<protein>
    <submittedName>
        <fullName evidence="2">Uncharacterized protein</fullName>
    </submittedName>
</protein>
<dbReference type="Proteomes" id="UP000067625">
    <property type="component" value="Chromosome"/>
</dbReference>
<dbReference type="STRING" id="1441095.AM592_08050"/>
<evidence type="ECO:0000313" key="2">
    <source>
        <dbReference type="EMBL" id="ALC81556.1"/>
    </source>
</evidence>
<dbReference type="PROSITE" id="PS50005">
    <property type="entry name" value="TPR"/>
    <property type="match status" value="1"/>
</dbReference>
<proteinExistence type="predicted"/>
<feature type="repeat" description="TPR" evidence="1">
    <location>
        <begin position="130"/>
        <end position="163"/>
    </location>
</feature>
<accession>A0A0M3R9J9</accession>